<accession>B9TMZ3</accession>
<dbReference type="Pfam" id="PF14281">
    <property type="entry name" value="PDDEXK_4"/>
    <property type="match status" value="1"/>
</dbReference>
<name>B9TMZ3_RICCO</name>
<sequence length="242" mass="26569">GDRHVSENIQSAVESLLTKVQAAVEEAIADESRRAVTEAPRFNVFGLLGVSENQLSRLFASLLNPKGPHGQGTLFLEHFLDILGASLPQSSVIQSMKDAWISERQEVKVSIERTTVALEDRRRMDIELSGAGFALMIENKPWAGDQRNQLADYAKHLRLRYGGKFIIVYLSGGGVAPSKHSIALEEQKSLVADGSFAMLSYRTQVHKWLTDTTDKSQAPAVSATLKAAAAYIEVTFYDTAYA</sequence>
<keyword evidence="2" id="KW-1185">Reference proteome</keyword>
<protein>
    <submittedName>
        <fullName evidence="1">Uncharacterized protein</fullName>
    </submittedName>
</protein>
<dbReference type="EMBL" id="EQ990707">
    <property type="protein sequence ID" value="EEF22770.1"/>
    <property type="molecule type" value="Genomic_DNA"/>
</dbReference>
<dbReference type="InterPro" id="IPR029470">
    <property type="entry name" value="PDDEXK_4"/>
</dbReference>
<proteinExistence type="predicted"/>
<dbReference type="InParanoid" id="B9TMZ3"/>
<dbReference type="AlphaFoldDB" id="B9TMZ3"/>
<dbReference type="Proteomes" id="UP000008311">
    <property type="component" value="Unassembled WGS sequence"/>
</dbReference>
<organism evidence="1 2">
    <name type="scientific">Ricinus communis</name>
    <name type="common">Castor bean</name>
    <dbReference type="NCBI Taxonomy" id="3988"/>
    <lineage>
        <taxon>Eukaryota</taxon>
        <taxon>Viridiplantae</taxon>
        <taxon>Streptophyta</taxon>
        <taxon>Embryophyta</taxon>
        <taxon>Tracheophyta</taxon>
        <taxon>Spermatophyta</taxon>
        <taxon>Magnoliopsida</taxon>
        <taxon>eudicotyledons</taxon>
        <taxon>Gunneridae</taxon>
        <taxon>Pentapetalae</taxon>
        <taxon>rosids</taxon>
        <taxon>fabids</taxon>
        <taxon>Malpighiales</taxon>
        <taxon>Euphorbiaceae</taxon>
        <taxon>Acalyphoideae</taxon>
        <taxon>Acalypheae</taxon>
        <taxon>Ricinus</taxon>
    </lineage>
</organism>
<feature type="non-terminal residue" evidence="1">
    <location>
        <position position="1"/>
    </location>
</feature>
<evidence type="ECO:0000313" key="1">
    <source>
        <dbReference type="EMBL" id="EEF22770.1"/>
    </source>
</evidence>
<reference evidence="2" key="1">
    <citation type="journal article" date="2010" name="Nat. Biotechnol.">
        <title>Draft genome sequence of the oilseed species Ricinus communis.</title>
        <authorList>
            <person name="Chan A.P."/>
            <person name="Crabtree J."/>
            <person name="Zhao Q."/>
            <person name="Lorenzi H."/>
            <person name="Orvis J."/>
            <person name="Puiu D."/>
            <person name="Melake-Berhan A."/>
            <person name="Jones K.M."/>
            <person name="Redman J."/>
            <person name="Chen G."/>
            <person name="Cahoon E.B."/>
            <person name="Gedil M."/>
            <person name="Stanke M."/>
            <person name="Haas B.J."/>
            <person name="Wortman J.R."/>
            <person name="Fraser-Liggett C.M."/>
            <person name="Ravel J."/>
            <person name="Rabinowicz P.D."/>
        </authorList>
    </citation>
    <scope>NUCLEOTIDE SEQUENCE [LARGE SCALE GENOMIC DNA]</scope>
    <source>
        <strain evidence="2">cv. Hale</strain>
    </source>
</reference>
<evidence type="ECO:0000313" key="2">
    <source>
        <dbReference type="Proteomes" id="UP000008311"/>
    </source>
</evidence>
<gene>
    <name evidence="1" type="ORF">RCOM_2084420</name>
</gene>